<dbReference type="Pfam" id="PF01497">
    <property type="entry name" value="Peripla_BP_2"/>
    <property type="match status" value="1"/>
</dbReference>
<evidence type="ECO:0000313" key="9">
    <source>
        <dbReference type="EMBL" id="EMT52592.1"/>
    </source>
</evidence>
<sequence>MYSMSRHALFFFLLILSLSLFLVGCGNSAAPSAQGAPASNAANSSTSPQENAPSQEGTQAHAVKDAMGEVKVPAEPKRIVVLDNGALDNLLALGVTPVGAATVSLDKPFFSYLGDKTSGIEKVGTIDQPNLEAIAALKPDLILGTKDQHEAIHSKLMEMAPTVFVETMGLDWKGNLKLHAEAVGKAQEAEKLIADYEKRVADFQAKMGDKIGKTEVSVLRMNADHVRIYLSESYSGKFIEELGFPRPKAQSEKDFAKKATEEQIADMDGDVIFWFSRDQENIMTTKLKGNPLWATLKAVQAGNVYEVSTDPWLSGMGILSRNLMLDEVIKHLDK</sequence>
<dbReference type="Proteomes" id="UP000012081">
    <property type="component" value="Unassembled WGS sequence"/>
</dbReference>
<comment type="subcellular location">
    <subcellularLocation>
        <location evidence="1">Cell envelope</location>
    </subcellularLocation>
</comment>
<protein>
    <submittedName>
        <fullName evidence="9">Periplasmic binding protein</fullName>
    </submittedName>
</protein>
<evidence type="ECO:0000256" key="7">
    <source>
        <dbReference type="SAM" id="SignalP"/>
    </source>
</evidence>
<dbReference type="OrthoDB" id="9793175at2"/>
<comment type="similarity">
    <text evidence="2">Belongs to the bacterial solute-binding protein 8 family.</text>
</comment>
<feature type="region of interest" description="Disordered" evidence="6">
    <location>
        <begin position="33"/>
        <end position="62"/>
    </location>
</feature>
<dbReference type="InterPro" id="IPR051313">
    <property type="entry name" value="Bact_iron-sidero_bind"/>
</dbReference>
<feature type="domain" description="Fe/B12 periplasmic-binding" evidence="8">
    <location>
        <begin position="78"/>
        <end position="334"/>
    </location>
</feature>
<dbReference type="PROSITE" id="PS50983">
    <property type="entry name" value="FE_B12_PBP"/>
    <property type="match status" value="1"/>
</dbReference>
<evidence type="ECO:0000256" key="3">
    <source>
        <dbReference type="ARBA" id="ARBA00022448"/>
    </source>
</evidence>
<dbReference type="PATRIC" id="fig|1300222.3.peg.2735"/>
<feature type="compositionally biased region" description="Low complexity" evidence="6">
    <location>
        <begin position="33"/>
        <end position="48"/>
    </location>
</feature>
<accession>M8DGN4</accession>
<evidence type="ECO:0000259" key="8">
    <source>
        <dbReference type="PROSITE" id="PS50983"/>
    </source>
</evidence>
<organism evidence="9 10">
    <name type="scientific">Brevibacillus borstelensis AK1</name>
    <dbReference type="NCBI Taxonomy" id="1300222"/>
    <lineage>
        <taxon>Bacteria</taxon>
        <taxon>Bacillati</taxon>
        <taxon>Bacillota</taxon>
        <taxon>Bacilli</taxon>
        <taxon>Bacillales</taxon>
        <taxon>Paenibacillaceae</taxon>
        <taxon>Brevibacillus</taxon>
    </lineage>
</organism>
<feature type="signal peptide" evidence="7">
    <location>
        <begin position="1"/>
        <end position="35"/>
    </location>
</feature>
<comment type="caution">
    <text evidence="9">The sequence shown here is derived from an EMBL/GenBank/DDBJ whole genome shotgun (WGS) entry which is preliminary data.</text>
</comment>
<evidence type="ECO:0000256" key="2">
    <source>
        <dbReference type="ARBA" id="ARBA00008814"/>
    </source>
</evidence>
<dbReference type="EMBL" id="APBN01000004">
    <property type="protein sequence ID" value="EMT52592.1"/>
    <property type="molecule type" value="Genomic_DNA"/>
</dbReference>
<evidence type="ECO:0000256" key="1">
    <source>
        <dbReference type="ARBA" id="ARBA00004196"/>
    </source>
</evidence>
<gene>
    <name evidence="9" type="ORF">I532_13084</name>
</gene>
<keyword evidence="5" id="KW-0175">Coiled coil</keyword>
<dbReference type="AlphaFoldDB" id="M8DGN4"/>
<dbReference type="GO" id="GO:0030288">
    <property type="term" value="C:outer membrane-bounded periplasmic space"/>
    <property type="evidence" value="ECO:0007669"/>
    <property type="project" value="TreeGrafter"/>
</dbReference>
<dbReference type="PROSITE" id="PS51257">
    <property type="entry name" value="PROKAR_LIPOPROTEIN"/>
    <property type="match status" value="1"/>
</dbReference>
<evidence type="ECO:0000313" key="10">
    <source>
        <dbReference type="Proteomes" id="UP000012081"/>
    </source>
</evidence>
<dbReference type="PANTHER" id="PTHR30532">
    <property type="entry name" value="IRON III DICITRATE-BINDING PERIPLASMIC PROTEIN"/>
    <property type="match status" value="1"/>
</dbReference>
<feature type="chain" id="PRO_5039350307" evidence="7">
    <location>
        <begin position="36"/>
        <end position="334"/>
    </location>
</feature>
<dbReference type="InterPro" id="IPR002491">
    <property type="entry name" value="ABC_transptr_periplasmic_BD"/>
</dbReference>
<dbReference type="GO" id="GO:1901678">
    <property type="term" value="P:iron coordination entity transport"/>
    <property type="evidence" value="ECO:0007669"/>
    <property type="project" value="UniProtKB-ARBA"/>
</dbReference>
<keyword evidence="3" id="KW-0813">Transport</keyword>
<keyword evidence="4 7" id="KW-0732">Signal</keyword>
<dbReference type="CDD" id="cd01146">
    <property type="entry name" value="FhuD"/>
    <property type="match status" value="1"/>
</dbReference>
<evidence type="ECO:0000256" key="6">
    <source>
        <dbReference type="SAM" id="MobiDB-lite"/>
    </source>
</evidence>
<keyword evidence="10" id="KW-1185">Reference proteome</keyword>
<feature type="coiled-coil region" evidence="5">
    <location>
        <begin position="179"/>
        <end position="206"/>
    </location>
</feature>
<feature type="compositionally biased region" description="Polar residues" evidence="6">
    <location>
        <begin position="49"/>
        <end position="58"/>
    </location>
</feature>
<proteinExistence type="inferred from homology"/>
<dbReference type="RefSeq" id="WP_003388737.1">
    <property type="nucleotide sequence ID" value="NZ_APBN01000004.1"/>
</dbReference>
<dbReference type="PANTHER" id="PTHR30532:SF1">
    <property type="entry name" value="IRON(3+)-HYDROXAMATE-BINDING PROTEIN FHUD"/>
    <property type="match status" value="1"/>
</dbReference>
<evidence type="ECO:0000256" key="5">
    <source>
        <dbReference type="SAM" id="Coils"/>
    </source>
</evidence>
<evidence type="ECO:0000256" key="4">
    <source>
        <dbReference type="ARBA" id="ARBA00022729"/>
    </source>
</evidence>
<dbReference type="STRING" id="1300222.I532_13084"/>
<reference evidence="9 10" key="1">
    <citation type="submission" date="2013-03" db="EMBL/GenBank/DDBJ databases">
        <title>Assembly of a new bacterial strain Brevibacillus borstelensis AK1.</title>
        <authorList>
            <person name="Rajan I."/>
            <person name="PoliReddy D."/>
            <person name="Sugumar T."/>
            <person name="Rathinam K."/>
            <person name="Alqarawi S."/>
            <person name="Khalil A.B."/>
            <person name="Sivakumar N."/>
        </authorList>
    </citation>
    <scope>NUCLEOTIDE SEQUENCE [LARGE SCALE GENOMIC DNA]</scope>
    <source>
        <strain evidence="9 10">AK1</strain>
    </source>
</reference>
<dbReference type="SUPFAM" id="SSF53807">
    <property type="entry name" value="Helical backbone' metal receptor"/>
    <property type="match status" value="1"/>
</dbReference>
<dbReference type="Gene3D" id="3.40.50.1980">
    <property type="entry name" value="Nitrogenase molybdenum iron protein domain"/>
    <property type="match status" value="2"/>
</dbReference>
<name>M8DGN4_9BACL</name>